<evidence type="ECO:0000313" key="2">
    <source>
        <dbReference type="Proteomes" id="UP001732700"/>
    </source>
</evidence>
<reference evidence="1" key="2">
    <citation type="submission" date="2025-09" db="UniProtKB">
        <authorList>
            <consortium name="EnsemblPlants"/>
        </authorList>
    </citation>
    <scope>IDENTIFICATION</scope>
</reference>
<dbReference type="Proteomes" id="UP001732700">
    <property type="component" value="Chromosome 5A"/>
</dbReference>
<protein>
    <submittedName>
        <fullName evidence="1">Uncharacterized protein</fullName>
    </submittedName>
</protein>
<dbReference type="EnsemblPlants" id="AVESA.00010b.r2.5AG0812790.1">
    <property type="protein sequence ID" value="AVESA.00010b.r2.5AG0812790.1.CDS"/>
    <property type="gene ID" value="AVESA.00010b.r2.5AG0812790"/>
</dbReference>
<evidence type="ECO:0000313" key="1">
    <source>
        <dbReference type="EnsemblPlants" id="AVESA.00010b.r2.5AG0812790.1.CDS"/>
    </source>
</evidence>
<name>A0ACD5XLQ8_AVESA</name>
<proteinExistence type="predicted"/>
<accession>A0ACD5XLQ8</accession>
<keyword evidence="2" id="KW-1185">Reference proteome</keyword>
<organism evidence="1 2">
    <name type="scientific">Avena sativa</name>
    <name type="common">Oat</name>
    <dbReference type="NCBI Taxonomy" id="4498"/>
    <lineage>
        <taxon>Eukaryota</taxon>
        <taxon>Viridiplantae</taxon>
        <taxon>Streptophyta</taxon>
        <taxon>Embryophyta</taxon>
        <taxon>Tracheophyta</taxon>
        <taxon>Spermatophyta</taxon>
        <taxon>Magnoliopsida</taxon>
        <taxon>Liliopsida</taxon>
        <taxon>Poales</taxon>
        <taxon>Poaceae</taxon>
        <taxon>BOP clade</taxon>
        <taxon>Pooideae</taxon>
        <taxon>Poodae</taxon>
        <taxon>Poeae</taxon>
        <taxon>Poeae Chloroplast Group 1 (Aveneae type)</taxon>
        <taxon>Aveninae</taxon>
        <taxon>Avena</taxon>
    </lineage>
</organism>
<reference evidence="1" key="1">
    <citation type="submission" date="2021-05" db="EMBL/GenBank/DDBJ databases">
        <authorList>
            <person name="Scholz U."/>
            <person name="Mascher M."/>
            <person name="Fiebig A."/>
        </authorList>
    </citation>
    <scope>NUCLEOTIDE SEQUENCE [LARGE SCALE GENOMIC DNA]</scope>
</reference>
<sequence length="369" mass="41315">MVSATKLEGGYSFHGKNPPLDQSEGVKVHVYRLGTEQRGHDDLKSLACADQGSPSLLDTIILSQWENFSQEGQLAYDVTACKLKVIEGERDFVIQMNDKWNSFLVKEYGNFTHPFGCLKPNSTRSCEELLLCIAEGDKNEPEVVPSTTPPNDGVLLLANEYPVEYGHTFLVPNVINRLSSFWDKRMFELITKIASEVNSTTFRVFFDDGTSIVPNNMLFQACYFANPLPVESASTVPIHDRKAKSGIRVYETVDYPLKALLFTSNNRNALANVVREACLALHKNNTAHSLMISNNGRNVFLFPQVKNLVTGCYLSAWECCGYFVYHTKVDFDRASEAEISNRMASFSFEDGAFEDLKNLCCAFADDLVT</sequence>